<reference evidence="3 4" key="1">
    <citation type="journal article" date="2018" name="BMC Genomics">
        <title>The genome of Naegleria lovaniensis, the basis for a comparative approach to unravel pathogenicity factors of the human pathogenic amoeba N. fowleri.</title>
        <authorList>
            <person name="Liechti N."/>
            <person name="Schurch N."/>
            <person name="Bruggmann R."/>
            <person name="Wittwer M."/>
        </authorList>
    </citation>
    <scope>NUCLEOTIDE SEQUENCE [LARGE SCALE GENOMIC DNA]</scope>
    <source>
        <strain evidence="3 4">ATCC 30569</strain>
    </source>
</reference>
<dbReference type="EMBL" id="PYSW02000001">
    <property type="protein sequence ID" value="KAG2393899.1"/>
    <property type="molecule type" value="Genomic_DNA"/>
</dbReference>
<evidence type="ECO:0000313" key="4">
    <source>
        <dbReference type="Proteomes" id="UP000816034"/>
    </source>
</evidence>
<evidence type="ECO:0000256" key="1">
    <source>
        <dbReference type="SAM" id="MobiDB-lite"/>
    </source>
</evidence>
<feature type="region of interest" description="Disordered" evidence="1">
    <location>
        <begin position="169"/>
        <end position="189"/>
    </location>
</feature>
<protein>
    <recommendedName>
        <fullName evidence="5">Fatty acid desaturase domain-containing protein</fullName>
    </recommendedName>
</protein>
<keyword evidence="2" id="KW-0812">Transmembrane</keyword>
<feature type="compositionally biased region" description="Low complexity" evidence="1">
    <location>
        <begin position="171"/>
        <end position="185"/>
    </location>
</feature>
<feature type="transmembrane region" description="Helical" evidence="2">
    <location>
        <begin position="14"/>
        <end position="39"/>
    </location>
</feature>
<name>A0AA88H0A6_NAELO</name>
<feature type="transmembrane region" description="Helical" evidence="2">
    <location>
        <begin position="87"/>
        <end position="109"/>
    </location>
</feature>
<comment type="caution">
    <text evidence="3">The sequence shown here is derived from an EMBL/GenBank/DDBJ whole genome shotgun (WGS) entry which is preliminary data.</text>
</comment>
<evidence type="ECO:0000256" key="2">
    <source>
        <dbReference type="SAM" id="Phobius"/>
    </source>
</evidence>
<keyword evidence="4" id="KW-1185">Reference proteome</keyword>
<dbReference type="PANTHER" id="PTHR36459:SF1">
    <property type="entry name" value="FATTY ACID DESATURASE DOMAIN-CONTAINING PROTEIN-RELATED"/>
    <property type="match status" value="1"/>
</dbReference>
<feature type="transmembrane region" description="Helical" evidence="2">
    <location>
        <begin position="291"/>
        <end position="312"/>
    </location>
</feature>
<evidence type="ECO:0000313" key="3">
    <source>
        <dbReference type="EMBL" id="KAG2393899.1"/>
    </source>
</evidence>
<keyword evidence="2" id="KW-0472">Membrane</keyword>
<dbReference type="Proteomes" id="UP000816034">
    <property type="component" value="Unassembled WGS sequence"/>
</dbReference>
<dbReference type="RefSeq" id="XP_044555793.1">
    <property type="nucleotide sequence ID" value="XM_044693216.1"/>
</dbReference>
<feature type="transmembrane region" description="Helical" evidence="2">
    <location>
        <begin position="258"/>
        <end position="282"/>
    </location>
</feature>
<dbReference type="PANTHER" id="PTHR36459">
    <property type="entry name" value="ORF"/>
    <property type="match status" value="1"/>
</dbReference>
<gene>
    <name evidence="3" type="ORF">C9374_003663</name>
</gene>
<dbReference type="GeneID" id="68096118"/>
<proteinExistence type="predicted"/>
<dbReference type="AlphaFoldDB" id="A0AA88H0A6"/>
<organism evidence="3 4">
    <name type="scientific">Naegleria lovaniensis</name>
    <name type="common">Amoeba</name>
    <dbReference type="NCBI Taxonomy" id="51637"/>
    <lineage>
        <taxon>Eukaryota</taxon>
        <taxon>Discoba</taxon>
        <taxon>Heterolobosea</taxon>
        <taxon>Tetramitia</taxon>
        <taxon>Eutetramitia</taxon>
        <taxon>Vahlkampfiidae</taxon>
        <taxon>Naegleria</taxon>
    </lineage>
</organism>
<accession>A0AA88H0A6</accession>
<sequence>MAMATFSYPHGNSYLVAAVGLVLAIQSLPSLFILGISFLSYWCVDIAWSYCCVSSPTCNKIHNRIMSMYHQLDAYVTKHFLRDPRDFGYFIFVVATCIWYPLIFIAAAYRCYHYGLDWTTVVLYHWCRIGPSFRLLTHLHVFLHKEGHCPKGGFFKNFTRDDDSSCVDQESISSSNKPALSNSSSRDNHSSQQKWTKEQLFSYIPIASLFNHNIGQWFLGIFNGHIPGSYFISHNKIHHVHHNSLEDVHTTMDLDRTLWLSILIYMTRFALFWNNLTPMIYFMKRQDYRKVFHLVIGFVYYYFWTATCWYWMGFSFTYWFMIMPQIEAIYFVGTNAFIWHAFVDPKDPTNPHVNSITIVNSTDNVWGEDYHVIHHFNYRQIHWKDAHSHYEKNKELYRLGSVFKNCVEAQLLIWLLLGNFDAIAECWDEGEEFTITDGSENKQLTRNQFSHEEKVRILKERARFVVSNKSVDE</sequence>
<evidence type="ECO:0008006" key="5">
    <source>
        <dbReference type="Google" id="ProtNLM"/>
    </source>
</evidence>
<keyword evidence="2" id="KW-1133">Transmembrane helix</keyword>